<reference evidence="3" key="1">
    <citation type="submission" date="2017-08" db="EMBL/GenBank/DDBJ databases">
        <authorList>
            <person name="Imhoff J.F."/>
            <person name="Rahn T."/>
            <person name="Kuenzel S."/>
            <person name="Neulinger S.C."/>
        </authorList>
    </citation>
    <scope>NUCLEOTIDE SEQUENCE</scope>
    <source>
        <strain evidence="3">DSM 11080</strain>
    </source>
</reference>
<keyword evidence="4" id="KW-1185">Reference proteome</keyword>
<comment type="caution">
    <text evidence="3">The sequence shown here is derived from an EMBL/GenBank/DDBJ whole genome shotgun (WGS) entry which is preliminary data.</text>
</comment>
<dbReference type="Pfam" id="PF01882">
    <property type="entry name" value="DUF58"/>
    <property type="match status" value="1"/>
</dbReference>
<keyword evidence="1" id="KW-0812">Transmembrane</keyword>
<dbReference type="PANTHER" id="PTHR34351">
    <property type="entry name" value="SLR1927 PROTEIN-RELATED"/>
    <property type="match status" value="1"/>
</dbReference>
<keyword evidence="1" id="KW-1133">Transmembrane helix</keyword>
<name>A0AAJ0U1C4_9GAMM</name>
<proteinExistence type="predicted"/>
<reference evidence="3" key="2">
    <citation type="journal article" date="2020" name="Microorganisms">
        <title>Osmotic Adaptation and Compatible Solute Biosynthesis of Phototrophic Bacteria as Revealed from Genome Analyses.</title>
        <authorList>
            <person name="Imhoff J.F."/>
            <person name="Rahn T."/>
            <person name="Kunzel S."/>
            <person name="Keller A."/>
            <person name="Neulinger S.C."/>
        </authorList>
    </citation>
    <scope>NUCLEOTIDE SEQUENCE</scope>
    <source>
        <strain evidence="3">DSM 11080</strain>
    </source>
</reference>
<protein>
    <recommendedName>
        <fullName evidence="2">DUF58 domain-containing protein</fullName>
    </recommendedName>
</protein>
<feature type="transmembrane region" description="Helical" evidence="1">
    <location>
        <begin position="32"/>
        <end position="55"/>
    </location>
</feature>
<dbReference type="Proteomes" id="UP001296776">
    <property type="component" value="Unassembled WGS sequence"/>
</dbReference>
<accession>A0AAJ0U1C4</accession>
<dbReference type="AlphaFoldDB" id="A0AAJ0U1C4"/>
<sequence length="331" mass="36588">MTSRRQQAWLDGLMRRCPHDHDGIATIGARRIYILPTATGFAFGAMLFATLLGSLNYQNNLGLFLTFLMAGIALVSMHHCWYNLLGLSVRCADAEPVFCGRQARFRVELWDWRGRDHGEVCLRGGGCGPIPASAHAEIDVSVATFHRGPVQIDELLIETRHPLGLFRAWAWTRTPAQVLVYPAPAPEAPPPGLGTTADHRSEAKAEAAAWRDSGAEDFIGSRGYRPGDSPRQIDWKVLARERGLVTKEFAGDPAAEVQLDLHQHRGNLEQRLSVLTRQILDAEARPLRYGLRLGTEVIPAGRGEHHKRRCLEALARYPAEFDSAPSAPRAA</sequence>
<feature type="domain" description="DUF58" evidence="2">
    <location>
        <begin position="221"/>
        <end position="257"/>
    </location>
</feature>
<organism evidence="3 4">
    <name type="scientific">Halochromatium glycolicum</name>
    <dbReference type="NCBI Taxonomy" id="85075"/>
    <lineage>
        <taxon>Bacteria</taxon>
        <taxon>Pseudomonadati</taxon>
        <taxon>Pseudomonadota</taxon>
        <taxon>Gammaproteobacteria</taxon>
        <taxon>Chromatiales</taxon>
        <taxon>Chromatiaceae</taxon>
        <taxon>Halochromatium</taxon>
    </lineage>
</organism>
<evidence type="ECO:0000259" key="2">
    <source>
        <dbReference type="Pfam" id="PF01882"/>
    </source>
</evidence>
<dbReference type="InterPro" id="IPR002881">
    <property type="entry name" value="DUF58"/>
</dbReference>
<feature type="transmembrane region" description="Helical" evidence="1">
    <location>
        <begin position="61"/>
        <end position="82"/>
    </location>
</feature>
<gene>
    <name evidence="3" type="ORF">CKO40_02525</name>
</gene>
<dbReference type="PANTHER" id="PTHR34351:SF1">
    <property type="entry name" value="SLR1927 PROTEIN"/>
    <property type="match status" value="1"/>
</dbReference>
<evidence type="ECO:0000313" key="4">
    <source>
        <dbReference type="Proteomes" id="UP001296776"/>
    </source>
</evidence>
<keyword evidence="1" id="KW-0472">Membrane</keyword>
<evidence type="ECO:0000313" key="3">
    <source>
        <dbReference type="EMBL" id="MBK1703455.1"/>
    </source>
</evidence>
<dbReference type="EMBL" id="NRSJ01000003">
    <property type="protein sequence ID" value="MBK1703455.1"/>
    <property type="molecule type" value="Genomic_DNA"/>
</dbReference>
<evidence type="ECO:0000256" key="1">
    <source>
        <dbReference type="SAM" id="Phobius"/>
    </source>
</evidence>